<reference evidence="6" key="1">
    <citation type="submission" date="2022-11" db="UniProtKB">
        <authorList>
            <consortium name="EnsemblMetazoa"/>
        </authorList>
    </citation>
    <scope>IDENTIFICATION</scope>
</reference>
<dbReference type="InterPro" id="IPR050463">
    <property type="entry name" value="Gfo/Idh/MocA_oxidrdct_glycsds"/>
</dbReference>
<evidence type="ECO:0000259" key="5">
    <source>
        <dbReference type="Pfam" id="PF22725"/>
    </source>
</evidence>
<keyword evidence="7" id="KW-1185">Reference proteome</keyword>
<dbReference type="AlphaFoldDB" id="A0A913WSA4"/>
<feature type="region of interest" description="Disordered" evidence="3">
    <location>
        <begin position="368"/>
        <end position="410"/>
    </location>
</feature>
<dbReference type="InterPro" id="IPR000683">
    <property type="entry name" value="Gfo/Idh/MocA-like_OxRdtase_N"/>
</dbReference>
<dbReference type="PANTHER" id="PTHR43818">
    <property type="entry name" value="BCDNA.GH03377"/>
    <property type="match status" value="1"/>
</dbReference>
<dbReference type="Gene3D" id="3.40.50.720">
    <property type="entry name" value="NAD(P)-binding Rossmann-like Domain"/>
    <property type="match status" value="1"/>
</dbReference>
<dbReference type="RefSeq" id="XP_020893336.1">
    <property type="nucleotide sequence ID" value="XM_021037677.2"/>
</dbReference>
<proteinExistence type="inferred from homology"/>
<dbReference type="InterPro" id="IPR055170">
    <property type="entry name" value="GFO_IDH_MocA-like_dom"/>
</dbReference>
<evidence type="ECO:0000256" key="1">
    <source>
        <dbReference type="ARBA" id="ARBA00010928"/>
    </source>
</evidence>
<feature type="compositionally biased region" description="Basic and acidic residues" evidence="3">
    <location>
        <begin position="371"/>
        <end position="382"/>
    </location>
</feature>
<dbReference type="OMA" id="NQKDYVH"/>
<feature type="compositionally biased region" description="Polar residues" evidence="3">
    <location>
        <begin position="401"/>
        <end position="410"/>
    </location>
</feature>
<evidence type="ECO:0000313" key="6">
    <source>
        <dbReference type="EnsemblMetazoa" id="XP_020893336.1"/>
    </source>
</evidence>
<name>A0A913WSA4_EXADI</name>
<evidence type="ECO:0000256" key="3">
    <source>
        <dbReference type="SAM" id="MobiDB-lite"/>
    </source>
</evidence>
<dbReference type="Pfam" id="PF01408">
    <property type="entry name" value="GFO_IDH_MocA"/>
    <property type="match status" value="1"/>
</dbReference>
<dbReference type="Gene3D" id="3.30.360.10">
    <property type="entry name" value="Dihydrodipicolinate Reductase, domain 2"/>
    <property type="match status" value="1"/>
</dbReference>
<feature type="domain" description="GFO/IDH/MocA-like oxidoreductase" evidence="5">
    <location>
        <begin position="130"/>
        <end position="260"/>
    </location>
</feature>
<dbReference type="GeneID" id="110232476"/>
<sequence>MLPSVGVVDAGENARELISSLRSSGFSVTGVWGSTQHQAQVMAHKYDVPYATSKIDELLLKEDVDLLVVLCPPHQRAEVAVKALSIGKHVLCEAPAGLSKDEADRMVNAAQYYPKLLSLIKHELRFVPTFVKMKRLLEEGYCGDILVIECRLEMGSLIGSNYNWMCDQAMGGGVLAKYGSHIVDLVSFLTNQQAESVNGTLKTFISQTDNISSFRHITSDDYCAFQMKLTGGIFVTVTLSTHMSGQYSQFISVLGTEGRLITRNDNLHGQKNGGKEVLLYATTRVIPSIEKSNTPEIFLIGLEAWVREIKRAFEESLDKDDRRNADLQAIASAASFEDGVYTRTVLDCIKQSSKTEQWVKVQSFSKINKKKPSDNTKQDRKISLNITTETKEGKEHISSPLKRSQTQKSL</sequence>
<accession>A0A913WSA4</accession>
<protein>
    <submittedName>
        <fullName evidence="6">Uncharacterized protein</fullName>
    </submittedName>
</protein>
<evidence type="ECO:0000259" key="4">
    <source>
        <dbReference type="Pfam" id="PF01408"/>
    </source>
</evidence>
<keyword evidence="2" id="KW-0560">Oxidoreductase</keyword>
<feature type="domain" description="Gfo/Idh/MocA-like oxidoreductase N-terminal" evidence="4">
    <location>
        <begin position="5"/>
        <end position="117"/>
    </location>
</feature>
<dbReference type="KEGG" id="epa:110232476"/>
<dbReference type="OrthoDB" id="446809at2759"/>
<dbReference type="EnsemblMetazoa" id="XM_021037677.2">
    <property type="protein sequence ID" value="XP_020893336.1"/>
    <property type="gene ID" value="LOC110232476"/>
</dbReference>
<dbReference type="SUPFAM" id="SSF55347">
    <property type="entry name" value="Glyceraldehyde-3-phosphate dehydrogenase-like, C-terminal domain"/>
    <property type="match status" value="1"/>
</dbReference>
<dbReference type="PANTHER" id="PTHR43818:SF11">
    <property type="entry name" value="BCDNA.GH03377"/>
    <property type="match status" value="1"/>
</dbReference>
<dbReference type="GO" id="GO:0016491">
    <property type="term" value="F:oxidoreductase activity"/>
    <property type="evidence" value="ECO:0007669"/>
    <property type="project" value="UniProtKB-KW"/>
</dbReference>
<dbReference type="InterPro" id="IPR036291">
    <property type="entry name" value="NAD(P)-bd_dom_sf"/>
</dbReference>
<dbReference type="SUPFAM" id="SSF51735">
    <property type="entry name" value="NAD(P)-binding Rossmann-fold domains"/>
    <property type="match status" value="1"/>
</dbReference>
<dbReference type="GO" id="GO:0000166">
    <property type="term" value="F:nucleotide binding"/>
    <property type="evidence" value="ECO:0007669"/>
    <property type="project" value="InterPro"/>
</dbReference>
<dbReference type="Pfam" id="PF22725">
    <property type="entry name" value="GFO_IDH_MocA_C3"/>
    <property type="match status" value="1"/>
</dbReference>
<dbReference type="Proteomes" id="UP000887567">
    <property type="component" value="Unplaced"/>
</dbReference>
<organism evidence="6 7">
    <name type="scientific">Exaiptasia diaphana</name>
    <name type="common">Tropical sea anemone</name>
    <name type="synonym">Aiptasia pulchella</name>
    <dbReference type="NCBI Taxonomy" id="2652724"/>
    <lineage>
        <taxon>Eukaryota</taxon>
        <taxon>Metazoa</taxon>
        <taxon>Cnidaria</taxon>
        <taxon>Anthozoa</taxon>
        <taxon>Hexacorallia</taxon>
        <taxon>Actiniaria</taxon>
        <taxon>Aiptasiidae</taxon>
        <taxon>Exaiptasia</taxon>
    </lineage>
</organism>
<evidence type="ECO:0000256" key="2">
    <source>
        <dbReference type="ARBA" id="ARBA00023002"/>
    </source>
</evidence>
<evidence type="ECO:0000313" key="7">
    <source>
        <dbReference type="Proteomes" id="UP000887567"/>
    </source>
</evidence>
<comment type="similarity">
    <text evidence="1">Belongs to the Gfo/Idh/MocA family.</text>
</comment>